<dbReference type="InterPro" id="IPR050483">
    <property type="entry name" value="CoA-transferase_III_domain"/>
</dbReference>
<name>A0A1I4E8R5_9PROT</name>
<evidence type="ECO:0000313" key="3">
    <source>
        <dbReference type="Proteomes" id="UP000199473"/>
    </source>
</evidence>
<dbReference type="Pfam" id="PF02515">
    <property type="entry name" value="CoA_transf_3"/>
    <property type="match status" value="1"/>
</dbReference>
<dbReference type="RefSeq" id="WP_092962691.1">
    <property type="nucleotide sequence ID" value="NZ_FOSQ01000014.1"/>
</dbReference>
<keyword evidence="1 2" id="KW-0808">Transferase</keyword>
<proteinExistence type="predicted"/>
<dbReference type="PANTHER" id="PTHR48207">
    <property type="entry name" value="SUCCINATE--HYDROXYMETHYLGLUTARATE COA-TRANSFERASE"/>
    <property type="match status" value="1"/>
</dbReference>
<dbReference type="Gene3D" id="3.40.50.10540">
    <property type="entry name" value="Crotonobetainyl-coa:carnitine coa-transferase, domain 1"/>
    <property type="match status" value="1"/>
</dbReference>
<accession>A0A1I4E8R5</accession>
<dbReference type="AlphaFoldDB" id="A0A1I4E8R5"/>
<dbReference type="Gene3D" id="3.30.1540.10">
    <property type="entry name" value="formyl-coa transferase, domain 3"/>
    <property type="match status" value="1"/>
</dbReference>
<evidence type="ECO:0000313" key="2">
    <source>
        <dbReference type="EMBL" id="SFL01673.1"/>
    </source>
</evidence>
<gene>
    <name evidence="2" type="ORF">SAMN02745775_114125</name>
</gene>
<reference evidence="2 3" key="1">
    <citation type="submission" date="2016-10" db="EMBL/GenBank/DDBJ databases">
        <authorList>
            <person name="de Groot N.N."/>
        </authorList>
    </citation>
    <scope>NUCLEOTIDE SEQUENCE [LARGE SCALE GENOMIC DNA]</scope>
    <source>
        <strain evidence="2 3">DSM 19981</strain>
    </source>
</reference>
<dbReference type="InterPro" id="IPR023606">
    <property type="entry name" value="CoA-Trfase_III_dom_1_sf"/>
</dbReference>
<organism evidence="2 3">
    <name type="scientific">Falsiroseomonas stagni DSM 19981</name>
    <dbReference type="NCBI Taxonomy" id="1123062"/>
    <lineage>
        <taxon>Bacteria</taxon>
        <taxon>Pseudomonadati</taxon>
        <taxon>Pseudomonadota</taxon>
        <taxon>Alphaproteobacteria</taxon>
        <taxon>Acetobacterales</taxon>
        <taxon>Roseomonadaceae</taxon>
        <taxon>Falsiroseomonas</taxon>
    </lineage>
</organism>
<dbReference type="SUPFAM" id="SSF89796">
    <property type="entry name" value="CoA-transferase family III (CaiB/BaiF)"/>
    <property type="match status" value="1"/>
</dbReference>
<evidence type="ECO:0000256" key="1">
    <source>
        <dbReference type="ARBA" id="ARBA00022679"/>
    </source>
</evidence>
<dbReference type="STRING" id="1123062.SAMN02745775_114125"/>
<dbReference type="GO" id="GO:0008410">
    <property type="term" value="F:CoA-transferase activity"/>
    <property type="evidence" value="ECO:0007669"/>
    <property type="project" value="TreeGrafter"/>
</dbReference>
<dbReference type="Proteomes" id="UP000199473">
    <property type="component" value="Unassembled WGS sequence"/>
</dbReference>
<dbReference type="InterPro" id="IPR044855">
    <property type="entry name" value="CoA-Trfase_III_dom3_sf"/>
</dbReference>
<dbReference type="EMBL" id="FOSQ01000014">
    <property type="protein sequence ID" value="SFL01673.1"/>
    <property type="molecule type" value="Genomic_DNA"/>
</dbReference>
<dbReference type="PANTHER" id="PTHR48207:SF3">
    <property type="entry name" value="SUCCINATE--HYDROXYMETHYLGLUTARATE COA-TRANSFERASE"/>
    <property type="match status" value="1"/>
</dbReference>
<dbReference type="OrthoDB" id="7457784at2"/>
<protein>
    <submittedName>
        <fullName evidence="2">Crotonobetainyl-CoA:carnitine CoA-transferase CaiB</fullName>
    </submittedName>
</protein>
<dbReference type="InterPro" id="IPR003673">
    <property type="entry name" value="CoA-Trfase_fam_III"/>
</dbReference>
<sequence length="404" mass="42325">MTPPAAAQPLPLAGIRVLDLTNVLAGPFATYQLALMGAEVIKIEQPIRGDLARRLGADPEAAKRNMGASFVAVNAGKQSVTLDLKHPRGKEVFKRLVAEADVVVENFRPGVMDRLGLGWEALSAIRPSLIFCAISGFGADGPLAKRPAYDQIVQGMAGVMSITGDAASAPLRVGFPVSDTVGGLTAAFAVASALVGARATGQGRYLDVSMLESTLATMGWIVSNFLNAGVVPKPMGNDNFSAAPSGAFRTGDGLINIAANEDKQYAALCDQIGRPDLLTDPRFSDRHARKANRQALTVEIESGLAAKDAATWEDLLVAAGVPAGQVLSVPAIINHAHVRDRGFVTEIDAPEGPQRLTRCGFRFGDANPAPAGPAPTLSAQTEEWLRRLGYDAAAIAAMRDDGVV</sequence>
<keyword evidence="3" id="KW-1185">Reference proteome</keyword>